<evidence type="ECO:0000313" key="2">
    <source>
        <dbReference type="Proteomes" id="UP000054321"/>
    </source>
</evidence>
<evidence type="ECO:0000313" key="1">
    <source>
        <dbReference type="EMBL" id="KIN00917.1"/>
    </source>
</evidence>
<dbReference type="Proteomes" id="UP000054321">
    <property type="component" value="Unassembled WGS sequence"/>
</dbReference>
<reference evidence="1 2" key="1">
    <citation type="submission" date="2014-04" db="EMBL/GenBank/DDBJ databases">
        <authorList>
            <consortium name="DOE Joint Genome Institute"/>
            <person name="Kuo A."/>
            <person name="Martino E."/>
            <person name="Perotto S."/>
            <person name="Kohler A."/>
            <person name="Nagy L.G."/>
            <person name="Floudas D."/>
            <person name="Copeland A."/>
            <person name="Barry K.W."/>
            <person name="Cichocki N."/>
            <person name="Veneault-Fourrey C."/>
            <person name="LaButti K."/>
            <person name="Lindquist E.A."/>
            <person name="Lipzen A."/>
            <person name="Lundell T."/>
            <person name="Morin E."/>
            <person name="Murat C."/>
            <person name="Sun H."/>
            <person name="Tunlid A."/>
            <person name="Henrissat B."/>
            <person name="Grigoriev I.V."/>
            <person name="Hibbett D.S."/>
            <person name="Martin F."/>
            <person name="Nordberg H.P."/>
            <person name="Cantor M.N."/>
            <person name="Hua S.X."/>
        </authorList>
    </citation>
    <scope>NUCLEOTIDE SEQUENCE [LARGE SCALE GENOMIC DNA]</scope>
    <source>
        <strain evidence="1 2">Zn</strain>
    </source>
</reference>
<gene>
    <name evidence="1" type="ORF">OIDMADRAFT_19017</name>
</gene>
<organism evidence="1 2">
    <name type="scientific">Oidiodendron maius (strain Zn)</name>
    <dbReference type="NCBI Taxonomy" id="913774"/>
    <lineage>
        <taxon>Eukaryota</taxon>
        <taxon>Fungi</taxon>
        <taxon>Dikarya</taxon>
        <taxon>Ascomycota</taxon>
        <taxon>Pezizomycotina</taxon>
        <taxon>Leotiomycetes</taxon>
        <taxon>Leotiomycetes incertae sedis</taxon>
        <taxon>Myxotrichaceae</taxon>
        <taxon>Oidiodendron</taxon>
    </lineage>
</organism>
<dbReference type="HOGENOM" id="CLU_2705481_0_0_1"/>
<proteinExistence type="predicted"/>
<reference evidence="2" key="2">
    <citation type="submission" date="2015-01" db="EMBL/GenBank/DDBJ databases">
        <title>Evolutionary Origins and Diversification of the Mycorrhizal Mutualists.</title>
        <authorList>
            <consortium name="DOE Joint Genome Institute"/>
            <consortium name="Mycorrhizal Genomics Consortium"/>
            <person name="Kohler A."/>
            <person name="Kuo A."/>
            <person name="Nagy L.G."/>
            <person name="Floudas D."/>
            <person name="Copeland A."/>
            <person name="Barry K.W."/>
            <person name="Cichocki N."/>
            <person name="Veneault-Fourrey C."/>
            <person name="LaButti K."/>
            <person name="Lindquist E.A."/>
            <person name="Lipzen A."/>
            <person name="Lundell T."/>
            <person name="Morin E."/>
            <person name="Murat C."/>
            <person name="Riley R."/>
            <person name="Ohm R."/>
            <person name="Sun H."/>
            <person name="Tunlid A."/>
            <person name="Henrissat B."/>
            <person name="Grigoriev I.V."/>
            <person name="Hibbett D.S."/>
            <person name="Martin F."/>
        </authorList>
    </citation>
    <scope>NUCLEOTIDE SEQUENCE [LARGE SCALE GENOMIC DNA]</scope>
    <source>
        <strain evidence="2">Zn</strain>
    </source>
</reference>
<dbReference type="AlphaFoldDB" id="A0A0C3HF21"/>
<name>A0A0C3HF21_OIDMZ</name>
<protein>
    <submittedName>
        <fullName evidence="1">Uncharacterized protein</fullName>
    </submittedName>
</protein>
<dbReference type="InParanoid" id="A0A0C3HF21"/>
<keyword evidence="2" id="KW-1185">Reference proteome</keyword>
<dbReference type="OrthoDB" id="2444174at2759"/>
<sequence length="73" mass="8757">MEEFGVNWDQETWDIIDYIARLQRVVKRGERGRGLKALWSLPEFAPDQFMRWRNVIGHDLVKGRTRDPPRSPY</sequence>
<accession>A0A0C3HF21</accession>
<dbReference type="EMBL" id="KN832876">
    <property type="protein sequence ID" value="KIN00917.1"/>
    <property type="molecule type" value="Genomic_DNA"/>
</dbReference>